<keyword evidence="4" id="KW-0159">Chromosome partition</keyword>
<dbReference type="STRING" id="1817824.A2751_03620"/>
<evidence type="ECO:0000256" key="8">
    <source>
        <dbReference type="ARBA" id="ARBA00023306"/>
    </source>
</evidence>
<dbReference type="AlphaFoldDB" id="A0A1F5NKS2"/>
<dbReference type="GO" id="GO:0005737">
    <property type="term" value="C:cytoplasm"/>
    <property type="evidence" value="ECO:0007669"/>
    <property type="project" value="UniProtKB-SubCell"/>
</dbReference>
<comment type="subcellular location">
    <subcellularLocation>
        <location evidence="1">Cytoplasm</location>
    </subcellularLocation>
</comment>
<dbReference type="InterPro" id="IPR011010">
    <property type="entry name" value="DNA_brk_join_enz"/>
</dbReference>
<sequence>MKQTELKKYKQQFLEHLEVEKNRSRLTIRNYDLYLRRFCEFAESRRVSSPAGVDLDLVRSFRLALNRRQVRRSPPQADEGGELKLATQTYHIIALRSFLKYLARRDVKSLAAEKLELPKTPSRQVSFLESEDLEKLFRATNQEKDELRRLRDRAILEILFSTGLRVAECAGLKRAQVNLKKDEFSVKGKGDKIRVVFLSPAARSALKNYLSKRSDNSPALFVRHSNNKIDISDVSPLTARTIQRLMKKYALLAGITIKISPHTLRHTMATDLLQAGADLRSVQEILGHASITTTQIYTHLTNKRLKEIHAKFHGRFRK</sequence>
<keyword evidence="3" id="KW-0132">Cell division</keyword>
<evidence type="ECO:0000313" key="13">
    <source>
        <dbReference type="Proteomes" id="UP000176864"/>
    </source>
</evidence>
<gene>
    <name evidence="12" type="ORF">A2751_03620</name>
</gene>
<keyword evidence="6 9" id="KW-0238">DNA-binding</keyword>
<dbReference type="Gene3D" id="1.10.443.10">
    <property type="entry name" value="Intergrase catalytic core"/>
    <property type="match status" value="1"/>
</dbReference>
<organism evidence="12 13">
    <name type="scientific">Candidatus Doudnabacteria bacterium RIFCSPHIGHO2_01_FULL_46_14</name>
    <dbReference type="NCBI Taxonomy" id="1817824"/>
    <lineage>
        <taxon>Bacteria</taxon>
        <taxon>Candidatus Doudnaibacteriota</taxon>
    </lineage>
</organism>
<dbReference type="InterPro" id="IPR004107">
    <property type="entry name" value="Integrase_SAM-like_N"/>
</dbReference>
<dbReference type="PROSITE" id="PS51898">
    <property type="entry name" value="TYR_RECOMBINASE"/>
    <property type="match status" value="1"/>
</dbReference>
<evidence type="ECO:0000256" key="9">
    <source>
        <dbReference type="PROSITE-ProRule" id="PRU01248"/>
    </source>
</evidence>
<dbReference type="NCBIfam" id="NF040815">
    <property type="entry name" value="recomb_XerA_Arch"/>
    <property type="match status" value="1"/>
</dbReference>
<evidence type="ECO:0000259" key="11">
    <source>
        <dbReference type="PROSITE" id="PS51900"/>
    </source>
</evidence>
<dbReference type="InterPro" id="IPR002104">
    <property type="entry name" value="Integrase_catalytic"/>
</dbReference>
<dbReference type="InterPro" id="IPR050090">
    <property type="entry name" value="Tyrosine_recombinase_XerCD"/>
</dbReference>
<keyword evidence="5" id="KW-0229">DNA integration</keyword>
<dbReference type="Pfam" id="PF02899">
    <property type="entry name" value="Phage_int_SAM_1"/>
    <property type="match status" value="1"/>
</dbReference>
<dbReference type="InterPro" id="IPR013762">
    <property type="entry name" value="Integrase-like_cat_sf"/>
</dbReference>
<comment type="caution">
    <text evidence="12">The sequence shown here is derived from an EMBL/GenBank/DDBJ whole genome shotgun (WGS) entry which is preliminary data.</text>
</comment>
<dbReference type="PANTHER" id="PTHR30349">
    <property type="entry name" value="PHAGE INTEGRASE-RELATED"/>
    <property type="match status" value="1"/>
</dbReference>
<dbReference type="Pfam" id="PF00589">
    <property type="entry name" value="Phage_integrase"/>
    <property type="match status" value="1"/>
</dbReference>
<dbReference type="EMBL" id="MFEK01000014">
    <property type="protein sequence ID" value="OGE78218.1"/>
    <property type="molecule type" value="Genomic_DNA"/>
</dbReference>
<evidence type="ECO:0000259" key="10">
    <source>
        <dbReference type="PROSITE" id="PS51898"/>
    </source>
</evidence>
<dbReference type="Gene3D" id="1.10.150.130">
    <property type="match status" value="1"/>
</dbReference>
<evidence type="ECO:0008006" key="14">
    <source>
        <dbReference type="Google" id="ProtNLM"/>
    </source>
</evidence>
<dbReference type="SUPFAM" id="SSF56349">
    <property type="entry name" value="DNA breaking-rejoining enzymes"/>
    <property type="match status" value="1"/>
</dbReference>
<dbReference type="InterPro" id="IPR044068">
    <property type="entry name" value="CB"/>
</dbReference>
<keyword evidence="2" id="KW-0963">Cytoplasm</keyword>
<dbReference type="GO" id="GO:0015074">
    <property type="term" value="P:DNA integration"/>
    <property type="evidence" value="ECO:0007669"/>
    <property type="project" value="UniProtKB-KW"/>
</dbReference>
<feature type="domain" description="Tyr recombinase" evidence="10">
    <location>
        <begin position="123"/>
        <end position="310"/>
    </location>
</feature>
<dbReference type="PANTHER" id="PTHR30349:SF77">
    <property type="entry name" value="TYROSINE RECOMBINASE XERC"/>
    <property type="match status" value="1"/>
</dbReference>
<protein>
    <recommendedName>
        <fullName evidence="14">Tyrosine recombinase XerC</fullName>
    </recommendedName>
</protein>
<name>A0A1F5NKS2_9BACT</name>
<dbReference type="Proteomes" id="UP000176864">
    <property type="component" value="Unassembled WGS sequence"/>
</dbReference>
<evidence type="ECO:0000256" key="6">
    <source>
        <dbReference type="ARBA" id="ARBA00023125"/>
    </source>
</evidence>
<evidence type="ECO:0000256" key="5">
    <source>
        <dbReference type="ARBA" id="ARBA00022908"/>
    </source>
</evidence>
<keyword evidence="8" id="KW-0131">Cell cycle</keyword>
<dbReference type="GO" id="GO:0007059">
    <property type="term" value="P:chromosome segregation"/>
    <property type="evidence" value="ECO:0007669"/>
    <property type="project" value="UniProtKB-KW"/>
</dbReference>
<dbReference type="GO" id="GO:0051301">
    <property type="term" value="P:cell division"/>
    <property type="evidence" value="ECO:0007669"/>
    <property type="project" value="UniProtKB-KW"/>
</dbReference>
<proteinExistence type="predicted"/>
<keyword evidence="7" id="KW-0233">DNA recombination</keyword>
<dbReference type="GO" id="GO:0006310">
    <property type="term" value="P:DNA recombination"/>
    <property type="evidence" value="ECO:0007669"/>
    <property type="project" value="UniProtKB-KW"/>
</dbReference>
<evidence type="ECO:0000256" key="2">
    <source>
        <dbReference type="ARBA" id="ARBA00022490"/>
    </source>
</evidence>
<reference evidence="12 13" key="1">
    <citation type="journal article" date="2016" name="Nat. Commun.">
        <title>Thousands of microbial genomes shed light on interconnected biogeochemical processes in an aquifer system.</title>
        <authorList>
            <person name="Anantharaman K."/>
            <person name="Brown C.T."/>
            <person name="Hug L.A."/>
            <person name="Sharon I."/>
            <person name="Castelle C.J."/>
            <person name="Probst A.J."/>
            <person name="Thomas B.C."/>
            <person name="Singh A."/>
            <person name="Wilkins M.J."/>
            <person name="Karaoz U."/>
            <person name="Brodie E.L."/>
            <person name="Williams K.H."/>
            <person name="Hubbard S.S."/>
            <person name="Banfield J.F."/>
        </authorList>
    </citation>
    <scope>NUCLEOTIDE SEQUENCE [LARGE SCALE GENOMIC DNA]</scope>
</reference>
<evidence type="ECO:0000256" key="1">
    <source>
        <dbReference type="ARBA" id="ARBA00004496"/>
    </source>
</evidence>
<accession>A0A1F5NKS2</accession>
<feature type="domain" description="Core-binding (CB)" evidence="11">
    <location>
        <begin position="4"/>
        <end position="103"/>
    </location>
</feature>
<dbReference type="PROSITE" id="PS51900">
    <property type="entry name" value="CB"/>
    <property type="match status" value="1"/>
</dbReference>
<evidence type="ECO:0000256" key="3">
    <source>
        <dbReference type="ARBA" id="ARBA00022618"/>
    </source>
</evidence>
<dbReference type="InterPro" id="IPR010998">
    <property type="entry name" value="Integrase_recombinase_N"/>
</dbReference>
<evidence type="ECO:0000313" key="12">
    <source>
        <dbReference type="EMBL" id="OGE78218.1"/>
    </source>
</evidence>
<evidence type="ECO:0000256" key="4">
    <source>
        <dbReference type="ARBA" id="ARBA00022829"/>
    </source>
</evidence>
<evidence type="ECO:0000256" key="7">
    <source>
        <dbReference type="ARBA" id="ARBA00023172"/>
    </source>
</evidence>
<dbReference type="GO" id="GO:0003677">
    <property type="term" value="F:DNA binding"/>
    <property type="evidence" value="ECO:0007669"/>
    <property type="project" value="UniProtKB-UniRule"/>
</dbReference>